<dbReference type="Proteomes" id="UP000315295">
    <property type="component" value="Unassembled WGS sequence"/>
</dbReference>
<comment type="caution">
    <text evidence="1">The sequence shown here is derived from an EMBL/GenBank/DDBJ whole genome shotgun (WGS) entry which is preliminary data.</text>
</comment>
<reference evidence="1 2" key="1">
    <citation type="journal article" date="2019" name="G3 (Bethesda)">
        <title>Sequencing of a Wild Apple (Malus baccata) Genome Unravels the Differences Between Cultivated and Wild Apple Species Regarding Disease Resistance and Cold Tolerance.</title>
        <authorList>
            <person name="Chen X."/>
        </authorList>
    </citation>
    <scope>NUCLEOTIDE SEQUENCE [LARGE SCALE GENOMIC DNA]</scope>
    <source>
        <strain evidence="2">cv. Shandingzi</strain>
        <tissue evidence="1">Leaves</tissue>
    </source>
</reference>
<accession>A0A540MI22</accession>
<keyword evidence="2" id="KW-1185">Reference proteome</keyword>
<evidence type="ECO:0000313" key="2">
    <source>
        <dbReference type="Proteomes" id="UP000315295"/>
    </source>
</evidence>
<organism evidence="1 2">
    <name type="scientific">Malus baccata</name>
    <name type="common">Siberian crab apple</name>
    <name type="synonym">Pyrus baccata</name>
    <dbReference type="NCBI Taxonomy" id="106549"/>
    <lineage>
        <taxon>Eukaryota</taxon>
        <taxon>Viridiplantae</taxon>
        <taxon>Streptophyta</taxon>
        <taxon>Embryophyta</taxon>
        <taxon>Tracheophyta</taxon>
        <taxon>Spermatophyta</taxon>
        <taxon>Magnoliopsida</taxon>
        <taxon>eudicotyledons</taxon>
        <taxon>Gunneridae</taxon>
        <taxon>Pentapetalae</taxon>
        <taxon>rosids</taxon>
        <taxon>fabids</taxon>
        <taxon>Rosales</taxon>
        <taxon>Rosaceae</taxon>
        <taxon>Amygdaloideae</taxon>
        <taxon>Maleae</taxon>
        <taxon>Malus</taxon>
    </lineage>
</organism>
<dbReference type="EMBL" id="VIEB01000253">
    <property type="protein sequence ID" value="TQD98401.1"/>
    <property type="molecule type" value="Genomic_DNA"/>
</dbReference>
<proteinExistence type="predicted"/>
<evidence type="ECO:0000313" key="1">
    <source>
        <dbReference type="EMBL" id="TQD98401.1"/>
    </source>
</evidence>
<sequence length="54" mass="6226">MSVIGFNEACRVPYLFRGPRHNESHMLMPTMKPAFQKVQCSLQDQAIRRGLSTF</sequence>
<gene>
    <name evidence="1" type="ORF">C1H46_016002</name>
</gene>
<protein>
    <submittedName>
        <fullName evidence="1">Uncharacterized protein</fullName>
    </submittedName>
</protein>
<name>A0A540MI22_MALBA</name>
<dbReference type="AlphaFoldDB" id="A0A540MI22"/>